<proteinExistence type="predicted"/>
<evidence type="ECO:0000256" key="1">
    <source>
        <dbReference type="SAM" id="SignalP"/>
    </source>
</evidence>
<keyword evidence="3" id="KW-1185">Reference proteome</keyword>
<dbReference type="RefSeq" id="WP_133883683.1">
    <property type="nucleotide sequence ID" value="NZ_MWIN01000003.1"/>
</dbReference>
<accession>A0A4R7NTH8</accession>
<evidence type="ECO:0008006" key="4">
    <source>
        <dbReference type="Google" id="ProtNLM"/>
    </source>
</evidence>
<keyword evidence="1" id="KW-0732">Signal</keyword>
<protein>
    <recommendedName>
        <fullName evidence="4">DUF2946 domain-containing protein</fullName>
    </recommendedName>
</protein>
<organism evidence="2 3">
    <name type="scientific">Panacagrimonas perspica</name>
    <dbReference type="NCBI Taxonomy" id="381431"/>
    <lineage>
        <taxon>Bacteria</taxon>
        <taxon>Pseudomonadati</taxon>
        <taxon>Pseudomonadota</taxon>
        <taxon>Gammaproteobacteria</taxon>
        <taxon>Nevskiales</taxon>
        <taxon>Nevskiaceae</taxon>
        <taxon>Panacagrimonas</taxon>
    </lineage>
</organism>
<evidence type="ECO:0000313" key="3">
    <source>
        <dbReference type="Proteomes" id="UP000295341"/>
    </source>
</evidence>
<dbReference type="EMBL" id="SOBT01000012">
    <property type="protein sequence ID" value="TDU24267.1"/>
    <property type="molecule type" value="Genomic_DNA"/>
</dbReference>
<comment type="caution">
    <text evidence="2">The sequence shown here is derived from an EMBL/GenBank/DDBJ whole genome shotgun (WGS) entry which is preliminary data.</text>
</comment>
<dbReference type="Proteomes" id="UP000295341">
    <property type="component" value="Unassembled WGS sequence"/>
</dbReference>
<feature type="chain" id="PRO_5030099470" description="DUF2946 domain-containing protein" evidence="1">
    <location>
        <begin position="25"/>
        <end position="134"/>
    </location>
</feature>
<sequence>MHRLRAFLTLLLTATLAFSGTARAGTSCCPQPAAVVAPAMQDMAAMSAMDHAHMHHAGMAMQHEANTDGPDKPCCGHCADRCAAGPCGFTVGLLPDLQPLETFSSGAQRADLAGVHAIRPHLLELIRPPIGAVT</sequence>
<reference evidence="2 3" key="1">
    <citation type="submission" date="2019-03" db="EMBL/GenBank/DDBJ databases">
        <title>Genomic Encyclopedia of Type Strains, Phase IV (KMG-IV): sequencing the most valuable type-strain genomes for metagenomic binning, comparative biology and taxonomic classification.</title>
        <authorList>
            <person name="Goeker M."/>
        </authorList>
    </citation>
    <scope>NUCLEOTIDE SEQUENCE [LARGE SCALE GENOMIC DNA]</scope>
    <source>
        <strain evidence="2 3">DSM 26377</strain>
    </source>
</reference>
<dbReference type="AlphaFoldDB" id="A0A4R7NTH8"/>
<gene>
    <name evidence="2" type="ORF">DFR24_4532</name>
</gene>
<feature type="signal peptide" evidence="1">
    <location>
        <begin position="1"/>
        <end position="24"/>
    </location>
</feature>
<name>A0A4R7NTH8_9GAMM</name>
<evidence type="ECO:0000313" key="2">
    <source>
        <dbReference type="EMBL" id="TDU24267.1"/>
    </source>
</evidence>